<dbReference type="GO" id="GO:0003676">
    <property type="term" value="F:nucleic acid binding"/>
    <property type="evidence" value="ECO:0007669"/>
    <property type="project" value="InterPro"/>
</dbReference>
<evidence type="ECO:0000313" key="3">
    <source>
        <dbReference type="EMBL" id="KAL0411420.1"/>
    </source>
</evidence>
<dbReference type="PANTHER" id="PTHR48475:SF2">
    <property type="entry name" value="RIBONUCLEASE H"/>
    <property type="match status" value="1"/>
</dbReference>
<keyword evidence="1" id="KW-0175">Coiled coil</keyword>
<dbReference type="InterPro" id="IPR012337">
    <property type="entry name" value="RNaseH-like_sf"/>
</dbReference>
<reference evidence="3" key="2">
    <citation type="journal article" date="2024" name="Plant">
        <title>Genomic evolution and insights into agronomic trait innovations of Sesamum species.</title>
        <authorList>
            <person name="Miao H."/>
            <person name="Wang L."/>
            <person name="Qu L."/>
            <person name="Liu H."/>
            <person name="Sun Y."/>
            <person name="Le M."/>
            <person name="Wang Q."/>
            <person name="Wei S."/>
            <person name="Zheng Y."/>
            <person name="Lin W."/>
            <person name="Duan Y."/>
            <person name="Cao H."/>
            <person name="Xiong S."/>
            <person name="Wang X."/>
            <person name="Wei L."/>
            <person name="Li C."/>
            <person name="Ma Q."/>
            <person name="Ju M."/>
            <person name="Zhao R."/>
            <person name="Li G."/>
            <person name="Mu C."/>
            <person name="Tian Q."/>
            <person name="Mei H."/>
            <person name="Zhang T."/>
            <person name="Gao T."/>
            <person name="Zhang H."/>
        </authorList>
    </citation>
    <scope>NUCLEOTIDE SEQUENCE</scope>
    <source>
        <strain evidence="3">KEN1</strain>
    </source>
</reference>
<comment type="caution">
    <text evidence="3">The sequence shown here is derived from an EMBL/GenBank/DDBJ whole genome shotgun (WGS) entry which is preliminary data.</text>
</comment>
<dbReference type="Pfam" id="PF13456">
    <property type="entry name" value="RVT_3"/>
    <property type="match status" value="1"/>
</dbReference>
<dbReference type="Gene3D" id="3.30.420.10">
    <property type="entry name" value="Ribonuclease H-like superfamily/Ribonuclease H"/>
    <property type="match status" value="1"/>
</dbReference>
<gene>
    <name evidence="3" type="ORF">Slati_3731700</name>
</gene>
<dbReference type="AlphaFoldDB" id="A0AAW2U4J6"/>
<dbReference type="InterPro" id="IPR036397">
    <property type="entry name" value="RNaseH_sf"/>
</dbReference>
<dbReference type="GO" id="GO:0004523">
    <property type="term" value="F:RNA-DNA hybrid ribonuclease activity"/>
    <property type="evidence" value="ECO:0007669"/>
    <property type="project" value="InterPro"/>
</dbReference>
<dbReference type="PANTHER" id="PTHR48475">
    <property type="entry name" value="RIBONUCLEASE H"/>
    <property type="match status" value="1"/>
</dbReference>
<proteinExistence type="predicted"/>
<organism evidence="3">
    <name type="scientific">Sesamum latifolium</name>
    <dbReference type="NCBI Taxonomy" id="2727402"/>
    <lineage>
        <taxon>Eukaryota</taxon>
        <taxon>Viridiplantae</taxon>
        <taxon>Streptophyta</taxon>
        <taxon>Embryophyta</taxon>
        <taxon>Tracheophyta</taxon>
        <taxon>Spermatophyta</taxon>
        <taxon>Magnoliopsida</taxon>
        <taxon>eudicotyledons</taxon>
        <taxon>Gunneridae</taxon>
        <taxon>Pentapetalae</taxon>
        <taxon>asterids</taxon>
        <taxon>lamiids</taxon>
        <taxon>Lamiales</taxon>
        <taxon>Pedaliaceae</taxon>
        <taxon>Sesamum</taxon>
    </lineage>
</organism>
<accession>A0AAW2U4J6</accession>
<dbReference type="EMBL" id="JACGWN010000013">
    <property type="protein sequence ID" value="KAL0411420.1"/>
    <property type="molecule type" value="Genomic_DNA"/>
</dbReference>
<feature type="domain" description="RNase H type-1" evidence="2">
    <location>
        <begin position="75"/>
        <end position="164"/>
    </location>
</feature>
<protein>
    <submittedName>
        <fullName evidence="3">Ribonuclease HI</fullName>
    </submittedName>
</protein>
<evidence type="ECO:0000256" key="1">
    <source>
        <dbReference type="SAM" id="Coils"/>
    </source>
</evidence>
<evidence type="ECO:0000259" key="2">
    <source>
        <dbReference type="Pfam" id="PF13456"/>
    </source>
</evidence>
<feature type="coiled-coil region" evidence="1">
    <location>
        <begin position="272"/>
        <end position="299"/>
    </location>
</feature>
<name>A0AAW2U4J6_9LAMI</name>
<reference evidence="3" key="1">
    <citation type="submission" date="2020-06" db="EMBL/GenBank/DDBJ databases">
        <authorList>
            <person name="Li T."/>
            <person name="Hu X."/>
            <person name="Zhang T."/>
            <person name="Song X."/>
            <person name="Zhang H."/>
            <person name="Dai N."/>
            <person name="Sheng W."/>
            <person name="Hou X."/>
            <person name="Wei L."/>
        </authorList>
    </citation>
    <scope>NUCLEOTIDE SEQUENCE</scope>
    <source>
        <strain evidence="3">KEN1</strain>
        <tissue evidence="3">Leaf</tissue>
    </source>
</reference>
<feature type="coiled-coil region" evidence="1">
    <location>
        <begin position="113"/>
        <end position="147"/>
    </location>
</feature>
<dbReference type="InterPro" id="IPR002156">
    <property type="entry name" value="RNaseH_domain"/>
</dbReference>
<dbReference type="CDD" id="cd09279">
    <property type="entry name" value="RNase_HI_like"/>
    <property type="match status" value="1"/>
</dbReference>
<dbReference type="SUPFAM" id="SSF53098">
    <property type="entry name" value="Ribonuclease H-like"/>
    <property type="match status" value="1"/>
</dbReference>
<sequence>MVRIKRNQRHSLAPEMLRLKTFGIWNGLSDVVRGGVGEYGSILPWHVNSIPRSTSQESYSLARKGDELEYALHFDFKASNNKAEYEALIAGIKMALDAGVENLIAYTDSQLITKQMEGEYEVKEERMEDYLQEIKALTGRLNDFQLHQIPRTENAKANYLAKLASSMINCSTRNITVRTLTKNSPEHNIMTIHGETDWRKPLLDYLEKDVLPPDEKEASRLKHRAARSTIGETPFNLVYGTDGVIPAEAGLETFRVQHYEPKNNDHLMRDNLDLIEELREDAQSRMERYKQRIIAACNRRVNKREFQVEDLVLRRAGATWPVRKLSPNWEGPFRVSRVIQFGAYELEDSEGRKLSRPWNICNLKKFFI</sequence>